<reference evidence="1 2" key="1">
    <citation type="submission" date="2015-07" db="EMBL/GenBank/DDBJ databases">
        <title>The genome of Habropoda laboriosa.</title>
        <authorList>
            <person name="Pan H."/>
            <person name="Kapheim K."/>
        </authorList>
    </citation>
    <scope>NUCLEOTIDE SEQUENCE [LARGE SCALE GENOMIC DNA]</scope>
    <source>
        <strain evidence="1">0110345459</strain>
    </source>
</reference>
<dbReference type="Proteomes" id="UP000053825">
    <property type="component" value="Unassembled WGS sequence"/>
</dbReference>
<protein>
    <submittedName>
        <fullName evidence="1">Uncharacterized protein</fullName>
    </submittedName>
</protein>
<evidence type="ECO:0000313" key="2">
    <source>
        <dbReference type="Proteomes" id="UP000053825"/>
    </source>
</evidence>
<organism evidence="1 2">
    <name type="scientific">Habropoda laboriosa</name>
    <dbReference type="NCBI Taxonomy" id="597456"/>
    <lineage>
        <taxon>Eukaryota</taxon>
        <taxon>Metazoa</taxon>
        <taxon>Ecdysozoa</taxon>
        <taxon>Arthropoda</taxon>
        <taxon>Hexapoda</taxon>
        <taxon>Insecta</taxon>
        <taxon>Pterygota</taxon>
        <taxon>Neoptera</taxon>
        <taxon>Endopterygota</taxon>
        <taxon>Hymenoptera</taxon>
        <taxon>Apocrita</taxon>
        <taxon>Aculeata</taxon>
        <taxon>Apoidea</taxon>
        <taxon>Anthophila</taxon>
        <taxon>Apidae</taxon>
        <taxon>Habropoda</taxon>
    </lineage>
</organism>
<sequence length="473" mass="55030">VKYSPNLDEIDDLYLKFTEFITSKSNKTEQDVINSKHHLPKELVSALIKHISSLNTNDTSQQPMDIFPPSLTPLHSYFQHLLDTPFYDVPTIARHDFFHTKVGYMTKPEILKELAMKCAIDLEIKDWGLHFLEALKQLVDVQDDLKDHVINESESVNDYLHAKIPCIIKLDDTKRQYYDSIISRTNLKNVDDKDDITFSEILPNGKLAIPIDSDSENEEEKNLIGNIYSEMTLLKNKVCDKYNLHLSFPEKESIRNLDTMRKIMFKRPKTQLERNTKGQFVKGSAIKIEENRSDVFATETSVTSDKRDDIESIANAEFLMADDLNFSDIDLDDINITTNFLNTDEYINLSDISFLSENQDFFAQPLGSKSKNVDNETYKFFRPFKDYWMYHCIFSRVKQKNFAIFEKSLPRSFRWLLNECACIVEMSREDLYEEVCLIEIYHSQILKCNSKNDGPGNANPISKNQLNIILKKW</sequence>
<feature type="non-terminal residue" evidence="1">
    <location>
        <position position="1"/>
    </location>
</feature>
<dbReference type="OrthoDB" id="10069252at2759"/>
<name>A0A0L7QKU6_9HYME</name>
<proteinExistence type="predicted"/>
<dbReference type="AlphaFoldDB" id="A0A0L7QKU6"/>
<dbReference type="EMBL" id="KQ414940">
    <property type="protein sequence ID" value="KOC59242.1"/>
    <property type="molecule type" value="Genomic_DNA"/>
</dbReference>
<gene>
    <name evidence="1" type="ORF">WH47_11318</name>
</gene>
<accession>A0A0L7QKU6</accession>
<dbReference type="STRING" id="597456.A0A0L7QKU6"/>
<evidence type="ECO:0000313" key="1">
    <source>
        <dbReference type="EMBL" id="KOC59242.1"/>
    </source>
</evidence>
<keyword evidence="2" id="KW-1185">Reference proteome</keyword>